<keyword evidence="4" id="KW-1185">Reference proteome</keyword>
<protein>
    <submittedName>
        <fullName evidence="3">Long-chain-fatty-acid--AMP ligase FadD29</fullName>
        <ecNumber evidence="3">6.2.1.-</ecNumber>
    </submittedName>
</protein>
<dbReference type="GO" id="GO:0006633">
    <property type="term" value="P:fatty acid biosynthetic process"/>
    <property type="evidence" value="ECO:0007669"/>
    <property type="project" value="TreeGrafter"/>
</dbReference>
<accession>A0A231H6B7</accession>
<organism evidence="3 4">
    <name type="scientific">Nocardia cerradoensis</name>
    <dbReference type="NCBI Taxonomy" id="85688"/>
    <lineage>
        <taxon>Bacteria</taxon>
        <taxon>Bacillati</taxon>
        <taxon>Actinomycetota</taxon>
        <taxon>Actinomycetes</taxon>
        <taxon>Mycobacteriales</taxon>
        <taxon>Nocardiaceae</taxon>
        <taxon>Nocardia</taxon>
    </lineage>
</organism>
<evidence type="ECO:0000256" key="1">
    <source>
        <dbReference type="ARBA" id="ARBA00006432"/>
    </source>
</evidence>
<keyword evidence="3" id="KW-0436">Ligase</keyword>
<dbReference type="RefSeq" id="WP_094026083.1">
    <property type="nucleotide sequence ID" value="NZ_NGAF01000007.1"/>
</dbReference>
<reference evidence="3 4" key="1">
    <citation type="submission" date="2017-07" db="EMBL/GenBank/DDBJ databases">
        <title>First draft Genome Sequence of Nocardia cerradoensis isolated from human infection.</title>
        <authorList>
            <person name="Carrasco G."/>
        </authorList>
    </citation>
    <scope>NUCLEOTIDE SEQUENCE [LARGE SCALE GENOMIC DNA]</scope>
    <source>
        <strain evidence="3 4">CNM20130759</strain>
    </source>
</reference>
<dbReference type="EC" id="6.2.1.-" evidence="3"/>
<dbReference type="PROSITE" id="PS00455">
    <property type="entry name" value="AMP_BINDING"/>
    <property type="match status" value="1"/>
</dbReference>
<sequence>MRSLVDWITERDNDGTVRFYTGHQWESLGYDSMATEALNVAGALRERGIGRGDRVALVLPTCPEFPRYFFGVMAIGAIPTVVAPIGLPEGGRAGHLSRLRALAPAAVVAGAETLAGLAEAGPDRPRHLIDADEPIPAADRVALCPATDDETAIIQFTSGSSSLPRAVRISARAAIAHVEMLKSVFHDSTGQSTQTFGSWLPLHHDMGLIGTFLSPILYAQDAWLMRPEHFVRRPLTWLELFGRHGANHSAIPNFAIERIVRLVGATALAGMDFSEWRSLIVGSDRINFAALRSFYELLAPFGLPARTVKPGYGMAETTLAVSVCPLPDVPTALDIDHRTLSDQAQVEVLGQRDLLDTEPVPDGATCIVSCGRALPGAHIEVVDSDRVVLPDGQVGEITVASPALFSGYLDEDDTVPVVHYTGDLGFRYQDEVYVLGRMGNAIKVNGTFITAEDVELALAERLRVHHDKITVVLRDLEMAGKPSSLVVFQQRVPTEAVETTLSVLRRSGLDAATAALVTMAPLAIPRTTSGKPRRVELWNDLATGISAARQLFVGAASPLLRLTLGAGHEPPGH</sequence>
<dbReference type="PANTHER" id="PTHR22754">
    <property type="entry name" value="DISCO-INTERACTING PROTEIN 2 DIP2 -RELATED"/>
    <property type="match status" value="1"/>
</dbReference>
<evidence type="ECO:0000313" key="3">
    <source>
        <dbReference type="EMBL" id="OXR44332.1"/>
    </source>
</evidence>
<evidence type="ECO:0000313" key="4">
    <source>
        <dbReference type="Proteomes" id="UP000215506"/>
    </source>
</evidence>
<dbReference type="AlphaFoldDB" id="A0A231H6B7"/>
<proteinExistence type="inferred from homology"/>
<evidence type="ECO:0000259" key="2">
    <source>
        <dbReference type="Pfam" id="PF00501"/>
    </source>
</evidence>
<dbReference type="Proteomes" id="UP000215506">
    <property type="component" value="Unassembled WGS sequence"/>
</dbReference>
<dbReference type="PANTHER" id="PTHR22754:SF32">
    <property type="entry name" value="DISCO-INTERACTING PROTEIN 2"/>
    <property type="match status" value="1"/>
</dbReference>
<name>A0A231H6B7_9NOCA</name>
<feature type="domain" description="AMP-dependent synthetase/ligase" evidence="2">
    <location>
        <begin position="20"/>
        <end position="409"/>
    </location>
</feature>
<dbReference type="GO" id="GO:0005886">
    <property type="term" value="C:plasma membrane"/>
    <property type="evidence" value="ECO:0007669"/>
    <property type="project" value="TreeGrafter"/>
</dbReference>
<comment type="similarity">
    <text evidence="1">Belongs to the ATP-dependent AMP-binding enzyme family.</text>
</comment>
<dbReference type="EMBL" id="NGAF01000007">
    <property type="protein sequence ID" value="OXR44332.1"/>
    <property type="molecule type" value="Genomic_DNA"/>
</dbReference>
<gene>
    <name evidence="3" type="ORF">B7C42_03893</name>
</gene>
<dbReference type="Pfam" id="PF00501">
    <property type="entry name" value="AMP-binding"/>
    <property type="match status" value="1"/>
</dbReference>
<dbReference type="GO" id="GO:0016874">
    <property type="term" value="F:ligase activity"/>
    <property type="evidence" value="ECO:0007669"/>
    <property type="project" value="UniProtKB-KW"/>
</dbReference>
<dbReference type="InterPro" id="IPR042099">
    <property type="entry name" value="ANL_N_sf"/>
</dbReference>
<dbReference type="SUPFAM" id="SSF56801">
    <property type="entry name" value="Acetyl-CoA synthetase-like"/>
    <property type="match status" value="1"/>
</dbReference>
<dbReference type="GO" id="GO:0070566">
    <property type="term" value="F:adenylyltransferase activity"/>
    <property type="evidence" value="ECO:0007669"/>
    <property type="project" value="TreeGrafter"/>
</dbReference>
<dbReference type="Gene3D" id="3.40.50.12780">
    <property type="entry name" value="N-terminal domain of ligase-like"/>
    <property type="match status" value="1"/>
</dbReference>
<comment type="caution">
    <text evidence="3">The sequence shown here is derived from an EMBL/GenBank/DDBJ whole genome shotgun (WGS) entry which is preliminary data.</text>
</comment>
<dbReference type="InterPro" id="IPR000873">
    <property type="entry name" value="AMP-dep_synth/lig_dom"/>
</dbReference>
<dbReference type="InterPro" id="IPR020845">
    <property type="entry name" value="AMP-binding_CS"/>
</dbReference>